<evidence type="ECO:0000313" key="2">
    <source>
        <dbReference type="Proteomes" id="UP000035762"/>
    </source>
</evidence>
<organism evidence="1 2">
    <name type="scientific">Afipia felis</name>
    <name type="common">Cat scratch disease bacillus</name>
    <dbReference type="NCBI Taxonomy" id="1035"/>
    <lineage>
        <taxon>Bacteria</taxon>
        <taxon>Pseudomonadati</taxon>
        <taxon>Pseudomonadota</taxon>
        <taxon>Alphaproteobacteria</taxon>
        <taxon>Hyphomicrobiales</taxon>
        <taxon>Nitrobacteraceae</taxon>
        <taxon>Afipia</taxon>
    </lineage>
</organism>
<proteinExistence type="predicted"/>
<keyword evidence="2" id="KW-1185">Reference proteome</keyword>
<comment type="caution">
    <text evidence="1">The sequence shown here is derived from an EMBL/GenBank/DDBJ whole genome shotgun (WGS) entry which is preliminary data.</text>
</comment>
<sequence>MCNIEYQGDSEEISDQPCQIDHTALAELRHRPGIGRIANATMHQQFLRKIVDQRLVRAHVGGTPSATHRLDRFGTGAELQRQRNMGEPLELLRAGTGHHQHGEFREPLWQAAVETNIFSNPLQTVEQLRTSQERNERAFDALARPGDENLCCGLLGGIHLCESKRRHAVWVLMHIGFLLHHSDVSGALAPRPSARLLATRTNAANTLGAASPP</sequence>
<accession>A0A090MJS4</accession>
<reference evidence="1 2" key="1">
    <citation type="journal article" date="2014" name="Genome Announc.">
        <title>Genome Sequence of Afipia felis Strain 76713, Isolated in Hospital Water Using an Amoeba Co-Culture Procedure.</title>
        <authorList>
            <person name="Benamar S."/>
            <person name="La Scola B."/>
            <person name="Croce O."/>
        </authorList>
    </citation>
    <scope>NUCLEOTIDE SEQUENCE [LARGE SCALE GENOMIC DNA]</scope>
    <source>
        <strain evidence="1 2">76713</strain>
    </source>
</reference>
<dbReference type="EMBL" id="CCAZ020000001">
    <property type="protein sequence ID" value="CEG07745.1"/>
    <property type="molecule type" value="Genomic_DNA"/>
</dbReference>
<protein>
    <submittedName>
        <fullName evidence="1">Uncharacterized protein</fullName>
    </submittedName>
</protein>
<dbReference type="AlphaFoldDB" id="A0A090MJS4"/>
<name>A0A090MJS4_AFIFE</name>
<evidence type="ECO:0000313" key="1">
    <source>
        <dbReference type="EMBL" id="CEG07745.1"/>
    </source>
</evidence>
<gene>
    <name evidence="1" type="ORF">BN961_01146</name>
</gene>
<dbReference type="Proteomes" id="UP000035762">
    <property type="component" value="Unassembled WGS sequence"/>
</dbReference>